<dbReference type="Pfam" id="PF00953">
    <property type="entry name" value="Glycos_transf_4"/>
    <property type="match status" value="1"/>
</dbReference>
<feature type="transmembrane region" description="Helical" evidence="12">
    <location>
        <begin position="20"/>
        <end position="49"/>
    </location>
</feature>
<dbReference type="EMBL" id="JAIVFP010000001">
    <property type="protein sequence ID" value="MCI4683966.1"/>
    <property type="molecule type" value="Genomic_DNA"/>
</dbReference>
<feature type="transmembrane region" description="Helical" evidence="12">
    <location>
        <begin position="70"/>
        <end position="90"/>
    </location>
</feature>
<dbReference type="PANTHER" id="PTHR22926">
    <property type="entry name" value="PHOSPHO-N-ACETYLMURAMOYL-PENTAPEPTIDE-TRANSFERASE"/>
    <property type="match status" value="1"/>
</dbReference>
<keyword evidence="12" id="KW-0460">Magnesium</keyword>
<comment type="function">
    <text evidence="12">Catalyzes the initial step of the lipid cycle reactions in the biosynthesis of the cell wall peptidoglycan: transfers peptidoglycan precursor phospho-MurNAc-pentapeptide from UDP-MurNAc-pentapeptide onto the lipid carrier undecaprenyl phosphate, yielding undecaprenyl-pyrophosphoryl-MurNAc-pentapeptide, known as lipid I.</text>
</comment>
<feature type="transmembrane region" description="Helical" evidence="12">
    <location>
        <begin position="358"/>
        <end position="377"/>
    </location>
</feature>
<dbReference type="InterPro" id="IPR018480">
    <property type="entry name" value="PNAcMuramoyl-5peptid_Trfase_CS"/>
</dbReference>
<feature type="transmembrane region" description="Helical" evidence="12">
    <location>
        <begin position="185"/>
        <end position="207"/>
    </location>
</feature>
<keyword evidence="15" id="KW-1185">Reference proteome</keyword>
<name>A0ABS9Z8P4_9HYPH</name>
<comment type="caution">
    <text evidence="14">The sequence shown here is derived from an EMBL/GenBank/DDBJ whole genome shotgun (WGS) entry which is preliminary data.</text>
</comment>
<feature type="transmembrane region" description="Helical" evidence="12">
    <location>
        <begin position="96"/>
        <end position="114"/>
    </location>
</feature>
<evidence type="ECO:0000256" key="13">
    <source>
        <dbReference type="NCBIfam" id="TIGR00445"/>
    </source>
</evidence>
<keyword evidence="6 12" id="KW-0133">Cell shape</keyword>
<evidence type="ECO:0000313" key="14">
    <source>
        <dbReference type="EMBL" id="MCI4683966.1"/>
    </source>
</evidence>
<keyword evidence="5 12" id="KW-0812">Transmembrane</keyword>
<dbReference type="CDD" id="cd06852">
    <property type="entry name" value="GT_MraY"/>
    <property type="match status" value="1"/>
</dbReference>
<keyword evidence="11 12" id="KW-0961">Cell wall biogenesis/degradation</keyword>
<feature type="transmembrane region" description="Helical" evidence="12">
    <location>
        <begin position="283"/>
        <end position="302"/>
    </location>
</feature>
<feature type="transmembrane region" description="Helical" evidence="12">
    <location>
        <begin position="259"/>
        <end position="276"/>
    </location>
</feature>
<evidence type="ECO:0000313" key="15">
    <source>
        <dbReference type="Proteomes" id="UP001139104"/>
    </source>
</evidence>
<comment type="pathway">
    <text evidence="12">Cell wall biogenesis; peptidoglycan biosynthesis.</text>
</comment>
<evidence type="ECO:0000256" key="7">
    <source>
        <dbReference type="ARBA" id="ARBA00022984"/>
    </source>
</evidence>
<feature type="transmembrane region" description="Helical" evidence="12">
    <location>
        <begin position="308"/>
        <end position="331"/>
    </location>
</feature>
<sequence>MLTWLAELSHHFSPLNVFRYITFRAAGATATALAFVFFFGPTIIASLRIKQGKGQPIRSDGPQSHLSKKGTPTMGGLMIIAGLVVSTVLWANPKSAYVWIALFVTLGFGAIGFYDDYLKVTKQSHKGFSGRARLGGEAGIAMLAAYFMMCASASGPVSNVGDFIAALGAPFTAAAPATKLSAPFIHGWIVDLSWLFLPFAGFVIVGAGNSVNLTDGLDGLAIVPVMIASATFGIIAYLAGNDIFAHYLGINYVPGAGELTVMTGAMIGAGLGFLWFNAPPAQIFMGDTGSLALGGMLGAIAVAVKHEIVLAIVGGLFVMEALSVIVQVASFKMTGKRVFKMAPIHHHFEQLGWAEPQVVVRFWIIAFVLALIGLTTLKVR</sequence>
<keyword evidence="9 12" id="KW-0472">Membrane</keyword>
<comment type="catalytic activity">
    <reaction evidence="12">
        <text>UDP-N-acetyl-alpha-D-muramoyl-L-alanyl-gamma-D-glutamyl-meso-2,6-diaminopimeloyl-D-alanyl-D-alanine + di-trans,octa-cis-undecaprenyl phosphate = di-trans,octa-cis-undecaprenyl diphospho-N-acetyl-alpha-D-muramoyl-L-alanyl-D-glutamyl-meso-2,6-diaminopimeloyl-D-alanyl-D-alanine + UMP</text>
        <dbReference type="Rhea" id="RHEA:28386"/>
        <dbReference type="ChEBI" id="CHEBI:57865"/>
        <dbReference type="ChEBI" id="CHEBI:60392"/>
        <dbReference type="ChEBI" id="CHEBI:61386"/>
        <dbReference type="ChEBI" id="CHEBI:61387"/>
        <dbReference type="EC" id="2.7.8.13"/>
    </reaction>
</comment>
<dbReference type="NCBIfam" id="TIGR00445">
    <property type="entry name" value="mraY"/>
    <property type="match status" value="1"/>
</dbReference>
<feature type="transmembrane region" description="Helical" evidence="12">
    <location>
        <begin position="219"/>
        <end position="239"/>
    </location>
</feature>
<dbReference type="RefSeq" id="WP_243067883.1">
    <property type="nucleotide sequence ID" value="NZ_JAIVFK010000024.1"/>
</dbReference>
<keyword evidence="12" id="KW-1003">Cell membrane</keyword>
<evidence type="ECO:0000256" key="5">
    <source>
        <dbReference type="ARBA" id="ARBA00022692"/>
    </source>
</evidence>
<evidence type="ECO:0000256" key="2">
    <source>
        <dbReference type="ARBA" id="ARBA00005583"/>
    </source>
</evidence>
<feature type="transmembrane region" description="Helical" evidence="12">
    <location>
        <begin position="134"/>
        <end position="154"/>
    </location>
</feature>
<evidence type="ECO:0000256" key="12">
    <source>
        <dbReference type="HAMAP-Rule" id="MF_00038"/>
    </source>
</evidence>
<accession>A0ABS9Z8P4</accession>
<dbReference type="InterPro" id="IPR000715">
    <property type="entry name" value="Glycosyl_transferase_4"/>
</dbReference>
<dbReference type="EC" id="2.7.8.13" evidence="12 13"/>
<keyword evidence="12" id="KW-0479">Metal-binding</keyword>
<dbReference type="InterPro" id="IPR003524">
    <property type="entry name" value="PNAcMuramoyl-5peptid_Trfase"/>
</dbReference>
<evidence type="ECO:0000256" key="9">
    <source>
        <dbReference type="ARBA" id="ARBA00023136"/>
    </source>
</evidence>
<comment type="subcellular location">
    <subcellularLocation>
        <location evidence="12">Cell membrane</location>
        <topology evidence="12">Multi-pass membrane protein</topology>
    </subcellularLocation>
    <subcellularLocation>
        <location evidence="1">Membrane</location>
        <topology evidence="1">Multi-pass membrane protein</topology>
    </subcellularLocation>
</comment>
<dbReference type="GO" id="GO:0016740">
    <property type="term" value="F:transferase activity"/>
    <property type="evidence" value="ECO:0007669"/>
    <property type="project" value="UniProtKB-KW"/>
</dbReference>
<comment type="cofactor">
    <cofactor evidence="12">
        <name>Mg(2+)</name>
        <dbReference type="ChEBI" id="CHEBI:18420"/>
    </cofactor>
</comment>
<evidence type="ECO:0000256" key="3">
    <source>
        <dbReference type="ARBA" id="ARBA00022618"/>
    </source>
</evidence>
<protein>
    <recommendedName>
        <fullName evidence="12 13">Phospho-N-acetylmuramoyl-pentapeptide-transferase</fullName>
        <ecNumber evidence="12 13">2.7.8.13</ecNumber>
    </recommendedName>
    <alternativeName>
        <fullName evidence="12">UDP-MurNAc-pentapeptide phosphotransferase</fullName>
    </alternativeName>
</protein>
<evidence type="ECO:0000256" key="8">
    <source>
        <dbReference type="ARBA" id="ARBA00022989"/>
    </source>
</evidence>
<dbReference type="PROSITE" id="PS01347">
    <property type="entry name" value="MRAY_1"/>
    <property type="match status" value="1"/>
</dbReference>
<keyword evidence="7 12" id="KW-0573">Peptidoglycan synthesis</keyword>
<reference evidence="14" key="1">
    <citation type="journal article" date="2022" name="ISME J.">
        <title>Identification of active gaseous-alkane degraders at natural gas seeps.</title>
        <authorList>
            <person name="Farhan Ul Haque M."/>
            <person name="Hernandez M."/>
            <person name="Crombie A.T."/>
            <person name="Murrell J.C."/>
        </authorList>
    </citation>
    <scope>NUCLEOTIDE SEQUENCE</scope>
    <source>
        <strain evidence="14">PC2</strain>
    </source>
</reference>
<evidence type="ECO:0000256" key="4">
    <source>
        <dbReference type="ARBA" id="ARBA00022679"/>
    </source>
</evidence>
<organism evidence="14 15">
    <name type="scientific">Candidatus Rhodoblastus alkanivorans</name>
    <dbReference type="NCBI Taxonomy" id="2954117"/>
    <lineage>
        <taxon>Bacteria</taxon>
        <taxon>Pseudomonadati</taxon>
        <taxon>Pseudomonadota</taxon>
        <taxon>Alphaproteobacteria</taxon>
        <taxon>Hyphomicrobiales</taxon>
        <taxon>Rhodoblastaceae</taxon>
        <taxon>Rhodoblastus</taxon>
    </lineage>
</organism>
<dbReference type="HAMAP" id="MF_00038">
    <property type="entry name" value="MraY"/>
    <property type="match status" value="1"/>
</dbReference>
<dbReference type="PROSITE" id="PS01348">
    <property type="entry name" value="MRAY_2"/>
    <property type="match status" value="1"/>
</dbReference>
<dbReference type="PANTHER" id="PTHR22926:SF5">
    <property type="entry name" value="PHOSPHO-N-ACETYLMURAMOYL-PENTAPEPTIDE-TRANSFERASE HOMOLOG"/>
    <property type="match status" value="1"/>
</dbReference>
<keyword evidence="3 12" id="KW-0132">Cell division</keyword>
<dbReference type="Pfam" id="PF10555">
    <property type="entry name" value="MraY_sig1"/>
    <property type="match status" value="1"/>
</dbReference>
<evidence type="ECO:0000256" key="1">
    <source>
        <dbReference type="ARBA" id="ARBA00004141"/>
    </source>
</evidence>
<evidence type="ECO:0000256" key="6">
    <source>
        <dbReference type="ARBA" id="ARBA00022960"/>
    </source>
</evidence>
<evidence type="ECO:0000256" key="10">
    <source>
        <dbReference type="ARBA" id="ARBA00023306"/>
    </source>
</evidence>
<comment type="similarity">
    <text evidence="2 12">Belongs to the glycosyltransferase 4 family. MraY subfamily.</text>
</comment>
<keyword evidence="8 12" id="KW-1133">Transmembrane helix</keyword>
<keyword evidence="10 12" id="KW-0131">Cell cycle</keyword>
<proteinExistence type="inferred from homology"/>
<keyword evidence="4 12" id="KW-0808">Transferase</keyword>
<gene>
    <name evidence="12 14" type="primary">mraY</name>
    <name evidence="14" type="ORF">K2U94_14565</name>
</gene>
<evidence type="ECO:0000256" key="11">
    <source>
        <dbReference type="ARBA" id="ARBA00023316"/>
    </source>
</evidence>
<dbReference type="Proteomes" id="UP001139104">
    <property type="component" value="Unassembled WGS sequence"/>
</dbReference>